<dbReference type="CDD" id="cd01335">
    <property type="entry name" value="Radical_SAM"/>
    <property type="match status" value="1"/>
</dbReference>
<dbReference type="SFLD" id="SFLDS00029">
    <property type="entry name" value="Radical_SAM"/>
    <property type="match status" value="1"/>
</dbReference>
<dbReference type="GO" id="GO:0003824">
    <property type="term" value="F:catalytic activity"/>
    <property type="evidence" value="ECO:0007669"/>
    <property type="project" value="InterPro"/>
</dbReference>
<dbReference type="Pfam" id="PF02310">
    <property type="entry name" value="B12-binding"/>
    <property type="match status" value="1"/>
</dbReference>
<dbReference type="EMBL" id="LKCM01000167">
    <property type="protein sequence ID" value="KPQ43244.1"/>
    <property type="molecule type" value="Genomic_DNA"/>
</dbReference>
<evidence type="ECO:0000256" key="8">
    <source>
        <dbReference type="ARBA" id="ARBA00023014"/>
    </source>
</evidence>
<dbReference type="Gene3D" id="3.40.50.280">
    <property type="entry name" value="Cobalamin-binding domain"/>
    <property type="match status" value="1"/>
</dbReference>
<proteinExistence type="predicted"/>
<dbReference type="PROSITE" id="PS51332">
    <property type="entry name" value="B12_BINDING"/>
    <property type="match status" value="1"/>
</dbReference>
<dbReference type="SFLD" id="SFLDG01082">
    <property type="entry name" value="B12-binding_domain_containing"/>
    <property type="match status" value="1"/>
</dbReference>
<protein>
    <submittedName>
        <fullName evidence="11">Fe-S oxidoreductase</fullName>
    </submittedName>
</protein>
<keyword evidence="3" id="KW-0489">Methyltransferase</keyword>
<evidence type="ECO:0000313" key="11">
    <source>
        <dbReference type="EMBL" id="KPQ43244.1"/>
    </source>
</evidence>
<comment type="cofactor">
    <cofactor evidence="1">
        <name>[4Fe-4S] cluster</name>
        <dbReference type="ChEBI" id="CHEBI:49883"/>
    </cofactor>
</comment>
<reference evidence="11 12" key="1">
    <citation type="submission" date="2015-09" db="EMBL/GenBank/DDBJ databases">
        <title>A metagenomics-based metabolic model of nitrate-dependent anaerobic oxidation of methane by Methanoperedens-like archaea.</title>
        <authorList>
            <person name="Arshad A."/>
            <person name="Speth D.R."/>
            <person name="De Graaf R.M."/>
            <person name="Op Den Camp H.J."/>
            <person name="Jetten M.S."/>
            <person name="Welte C.U."/>
        </authorList>
    </citation>
    <scope>NUCLEOTIDE SEQUENCE [LARGE SCALE GENOMIC DNA]</scope>
</reference>
<evidence type="ECO:0000256" key="2">
    <source>
        <dbReference type="ARBA" id="ARBA00022485"/>
    </source>
</evidence>
<sequence>MKILLIQPAKAQKTIGGEDVFIYEPLALEYLASGVKSDHNVKILDMRIDKDLDSQMQKFRPDVVGITAYTVHVNTVKNLFNKIKTIDSGIFTVVGGHHATVAPEDFFNPCIDLVVMGEGVFVFKEIISRLVSKRPFDGIAGISYLKDGGRVINPREPVTDLDIFPFPSREFTEKYRKYYYSEWMRPLASIRTSKGCPNRCNFCALWKLTGGKYLKRKPENIVRELSGIKEKYVFFADDESMVDASRMKKLAELIREAGIKKRYFLYGRSDTIVKNPDLIKIWKDIGLERVFVGLEFFRDEDLKYINKGSTAENNKEAIKILHSNGIEIYASFIVRPDFNEEDFKELKEYCRKMEFTFLSFAVLTPLPGTDLYEEVKDSLITEDYDLFDFIHTQLPTKLPLKEFFNNLNSLYFDTIPLGKSISFMRRYPLKEIPGLISLRMKVARQMKNAYKDYET</sequence>
<dbReference type="SMART" id="SM00729">
    <property type="entry name" value="Elp3"/>
    <property type="match status" value="1"/>
</dbReference>
<evidence type="ECO:0000256" key="7">
    <source>
        <dbReference type="ARBA" id="ARBA00023004"/>
    </source>
</evidence>
<keyword evidence="6" id="KW-0479">Metal-binding</keyword>
<name>A0A0P8AFZ2_9EURY</name>
<evidence type="ECO:0000313" key="12">
    <source>
        <dbReference type="Proteomes" id="UP000050360"/>
    </source>
</evidence>
<dbReference type="GO" id="GO:0051539">
    <property type="term" value="F:4 iron, 4 sulfur cluster binding"/>
    <property type="evidence" value="ECO:0007669"/>
    <property type="project" value="UniProtKB-KW"/>
</dbReference>
<keyword evidence="7" id="KW-0408">Iron</keyword>
<dbReference type="GO" id="GO:0031419">
    <property type="term" value="F:cobalamin binding"/>
    <property type="evidence" value="ECO:0007669"/>
    <property type="project" value="InterPro"/>
</dbReference>
<dbReference type="InterPro" id="IPR007197">
    <property type="entry name" value="rSAM"/>
</dbReference>
<evidence type="ECO:0000256" key="3">
    <source>
        <dbReference type="ARBA" id="ARBA00022603"/>
    </source>
</evidence>
<dbReference type="InterPro" id="IPR051198">
    <property type="entry name" value="BchE-like"/>
</dbReference>
<feature type="domain" description="Radical SAM core" evidence="10">
    <location>
        <begin position="182"/>
        <end position="397"/>
    </location>
</feature>
<keyword evidence="4" id="KW-0808">Transferase</keyword>
<dbReference type="InterPro" id="IPR006158">
    <property type="entry name" value="Cobalamin-bd"/>
</dbReference>
<evidence type="ECO:0000256" key="6">
    <source>
        <dbReference type="ARBA" id="ARBA00022723"/>
    </source>
</evidence>
<dbReference type="PANTHER" id="PTHR43409:SF7">
    <property type="entry name" value="BLL1977 PROTEIN"/>
    <property type="match status" value="1"/>
</dbReference>
<dbReference type="PANTHER" id="PTHR43409">
    <property type="entry name" value="ANAEROBIC MAGNESIUM-PROTOPORPHYRIN IX MONOMETHYL ESTER CYCLASE-RELATED"/>
    <property type="match status" value="1"/>
</dbReference>
<dbReference type="InterPro" id="IPR058240">
    <property type="entry name" value="rSAM_sf"/>
</dbReference>
<feature type="domain" description="B12-binding" evidence="9">
    <location>
        <begin position="8"/>
        <end position="137"/>
    </location>
</feature>
<keyword evidence="2" id="KW-0004">4Fe-4S</keyword>
<dbReference type="Gene3D" id="3.80.30.20">
    <property type="entry name" value="tm_1862 like domain"/>
    <property type="match status" value="1"/>
</dbReference>
<dbReference type="GO" id="GO:0005829">
    <property type="term" value="C:cytosol"/>
    <property type="evidence" value="ECO:0007669"/>
    <property type="project" value="TreeGrafter"/>
</dbReference>
<dbReference type="PROSITE" id="PS01278">
    <property type="entry name" value="MTTASE_RADICAL"/>
    <property type="match status" value="1"/>
</dbReference>
<organism evidence="11 12">
    <name type="scientific">Candidatus Methanoperedens nitratireducens</name>
    <dbReference type="NCBI Taxonomy" id="1392998"/>
    <lineage>
        <taxon>Archaea</taxon>
        <taxon>Methanobacteriati</taxon>
        <taxon>Methanobacteriota</taxon>
        <taxon>Stenosarchaea group</taxon>
        <taxon>Methanomicrobia</taxon>
        <taxon>Methanosarcinales</taxon>
        <taxon>ANME-2 cluster</taxon>
        <taxon>Candidatus Methanoperedentaceae</taxon>
        <taxon>Candidatus Methanoperedens</taxon>
    </lineage>
</organism>
<dbReference type="InterPro" id="IPR023404">
    <property type="entry name" value="rSAM_horseshoe"/>
</dbReference>
<dbReference type="AlphaFoldDB" id="A0A0P8AFZ2"/>
<gene>
    <name evidence="11" type="ORF">MPEBLZ_02202</name>
</gene>
<comment type="caution">
    <text evidence="11">The sequence shown here is derived from an EMBL/GenBank/DDBJ whole genome shotgun (WGS) entry which is preliminary data.</text>
</comment>
<keyword evidence="5" id="KW-0949">S-adenosyl-L-methionine</keyword>
<dbReference type="CDD" id="cd02068">
    <property type="entry name" value="radical_SAM_B12_BD"/>
    <property type="match status" value="1"/>
</dbReference>
<dbReference type="SFLD" id="SFLDG01123">
    <property type="entry name" value="methyltransferase_(Class_B)"/>
    <property type="match status" value="1"/>
</dbReference>
<dbReference type="PROSITE" id="PS51918">
    <property type="entry name" value="RADICAL_SAM"/>
    <property type="match status" value="1"/>
</dbReference>
<evidence type="ECO:0000256" key="4">
    <source>
        <dbReference type="ARBA" id="ARBA00022679"/>
    </source>
</evidence>
<evidence type="ECO:0000256" key="5">
    <source>
        <dbReference type="ARBA" id="ARBA00022691"/>
    </source>
</evidence>
<keyword evidence="8" id="KW-0411">Iron-sulfur</keyword>
<dbReference type="Pfam" id="PF04055">
    <property type="entry name" value="Radical_SAM"/>
    <property type="match status" value="1"/>
</dbReference>
<evidence type="ECO:0000259" key="9">
    <source>
        <dbReference type="PROSITE" id="PS51332"/>
    </source>
</evidence>
<evidence type="ECO:0000259" key="10">
    <source>
        <dbReference type="PROSITE" id="PS51918"/>
    </source>
</evidence>
<dbReference type="InterPro" id="IPR034466">
    <property type="entry name" value="Methyltransferase_Class_B"/>
</dbReference>
<accession>A0A0P8AFZ2</accession>
<dbReference type="InterPro" id="IPR006638">
    <property type="entry name" value="Elp3/MiaA/NifB-like_rSAM"/>
</dbReference>
<dbReference type="Proteomes" id="UP000050360">
    <property type="component" value="Unassembled WGS sequence"/>
</dbReference>
<evidence type="ECO:0000256" key="1">
    <source>
        <dbReference type="ARBA" id="ARBA00001966"/>
    </source>
</evidence>
<dbReference type="GO" id="GO:0046872">
    <property type="term" value="F:metal ion binding"/>
    <property type="evidence" value="ECO:0007669"/>
    <property type="project" value="UniProtKB-KW"/>
</dbReference>
<dbReference type="SUPFAM" id="SSF102114">
    <property type="entry name" value="Radical SAM enzymes"/>
    <property type="match status" value="1"/>
</dbReference>
<dbReference type="InterPro" id="IPR020612">
    <property type="entry name" value="Methylthiotransferase_CS"/>
</dbReference>